<keyword evidence="2" id="KW-0812">Transmembrane</keyword>
<protein>
    <submittedName>
        <fullName evidence="3">Uncharacterized protein</fullName>
    </submittedName>
</protein>
<dbReference type="Proteomes" id="UP000287394">
    <property type="component" value="Chromosome"/>
</dbReference>
<feature type="transmembrane region" description="Helical" evidence="2">
    <location>
        <begin position="6"/>
        <end position="23"/>
    </location>
</feature>
<evidence type="ECO:0000313" key="3">
    <source>
        <dbReference type="EMBL" id="BDI28757.1"/>
    </source>
</evidence>
<feature type="region of interest" description="Disordered" evidence="1">
    <location>
        <begin position="34"/>
        <end position="81"/>
    </location>
</feature>
<keyword evidence="4" id="KW-1185">Reference proteome</keyword>
<accession>A0A402CTU3</accession>
<organism evidence="3 4">
    <name type="scientific">Capsulimonas corticalis</name>
    <dbReference type="NCBI Taxonomy" id="2219043"/>
    <lineage>
        <taxon>Bacteria</taxon>
        <taxon>Bacillati</taxon>
        <taxon>Armatimonadota</taxon>
        <taxon>Armatimonadia</taxon>
        <taxon>Capsulimonadales</taxon>
        <taxon>Capsulimonadaceae</taxon>
        <taxon>Capsulimonas</taxon>
    </lineage>
</organism>
<dbReference type="RefSeq" id="WP_119320820.1">
    <property type="nucleotide sequence ID" value="NZ_AP025739.1"/>
</dbReference>
<sequence>MLESDKWALLLGAPVIVLLVISIRRRIAALNRRISEIKSADENGPRNPYQDMADLLPNHSEQPTRRAFESRPRGDSKDNDG</sequence>
<gene>
    <name evidence="3" type="ORF">CCAX7_008080</name>
</gene>
<dbReference type="KEGG" id="ccot:CCAX7_008080"/>
<evidence type="ECO:0000256" key="1">
    <source>
        <dbReference type="SAM" id="MobiDB-lite"/>
    </source>
</evidence>
<feature type="compositionally biased region" description="Basic and acidic residues" evidence="1">
    <location>
        <begin position="62"/>
        <end position="81"/>
    </location>
</feature>
<name>A0A402CTU3_9BACT</name>
<proteinExistence type="predicted"/>
<evidence type="ECO:0000313" key="4">
    <source>
        <dbReference type="Proteomes" id="UP000287394"/>
    </source>
</evidence>
<keyword evidence="2" id="KW-1133">Transmembrane helix</keyword>
<dbReference type="AlphaFoldDB" id="A0A402CTU3"/>
<feature type="compositionally biased region" description="Basic and acidic residues" evidence="1">
    <location>
        <begin position="34"/>
        <end position="44"/>
    </location>
</feature>
<dbReference type="EMBL" id="AP025739">
    <property type="protein sequence ID" value="BDI28757.1"/>
    <property type="molecule type" value="Genomic_DNA"/>
</dbReference>
<reference evidence="3 4" key="1">
    <citation type="journal article" date="2019" name="Int. J. Syst. Evol. Microbiol.">
        <title>Capsulimonas corticalis gen. nov., sp. nov., an aerobic capsulated bacterium, of a novel bacterial order, Capsulimonadales ord. nov., of the class Armatimonadia of the phylum Armatimonadetes.</title>
        <authorList>
            <person name="Li J."/>
            <person name="Kudo C."/>
            <person name="Tonouchi A."/>
        </authorList>
    </citation>
    <scope>NUCLEOTIDE SEQUENCE [LARGE SCALE GENOMIC DNA]</scope>
    <source>
        <strain evidence="3 4">AX-7</strain>
    </source>
</reference>
<evidence type="ECO:0000256" key="2">
    <source>
        <dbReference type="SAM" id="Phobius"/>
    </source>
</evidence>
<keyword evidence="2" id="KW-0472">Membrane</keyword>